<organism evidence="4 5">
    <name type="scientific">Microlunatus sagamiharensis</name>
    <dbReference type="NCBI Taxonomy" id="546874"/>
    <lineage>
        <taxon>Bacteria</taxon>
        <taxon>Bacillati</taxon>
        <taxon>Actinomycetota</taxon>
        <taxon>Actinomycetes</taxon>
        <taxon>Propionibacteriales</taxon>
        <taxon>Propionibacteriaceae</taxon>
        <taxon>Microlunatus</taxon>
    </lineage>
</organism>
<dbReference type="InterPro" id="IPR051910">
    <property type="entry name" value="ComF/GntX_DNA_util-trans"/>
</dbReference>
<dbReference type="Gene3D" id="3.40.50.2020">
    <property type="match status" value="1"/>
</dbReference>
<dbReference type="SUPFAM" id="SSF53271">
    <property type="entry name" value="PRTase-like"/>
    <property type="match status" value="1"/>
</dbReference>
<sequence length="294" mass="30290">MPDVHRAGPAGLRAVHRAGGDRPVAGPRPDAPRVTHPTAAGWRDAAGDLLLGARCHGCGRPAWTLCDGCRADLAALRPAPRAPDPCPDGFPRTWSAGPYGRLARNLVSAHKERSALGLTTLLGEALALAVLGLLDESGLLDGGGGDAAPVHLVPVPSARSAVRARGFDAGLALARAAARRLPRARAAPLLVPARRVADQSGLGALERHANLAGAFRLRRRWWSHPDRRGPAAGRGVVVVVDDVVTSGASLVEAVRALEAGGVEVLGAATVAATVRRHRASGPDAPTSWAVSGWV</sequence>
<feature type="region of interest" description="Disordered" evidence="2">
    <location>
        <begin position="1"/>
        <end position="35"/>
    </location>
</feature>
<evidence type="ECO:0000256" key="1">
    <source>
        <dbReference type="ARBA" id="ARBA00008007"/>
    </source>
</evidence>
<evidence type="ECO:0000256" key="2">
    <source>
        <dbReference type="SAM" id="MobiDB-lite"/>
    </source>
</evidence>
<dbReference type="Pfam" id="PF00156">
    <property type="entry name" value="Pribosyltran"/>
    <property type="match status" value="1"/>
</dbReference>
<dbReference type="PANTHER" id="PTHR47505">
    <property type="entry name" value="DNA UTILIZATION PROTEIN YHGH"/>
    <property type="match status" value="1"/>
</dbReference>
<keyword evidence="4" id="KW-0328">Glycosyltransferase</keyword>
<name>A0A1H2MDV2_9ACTN</name>
<dbReference type="InterPro" id="IPR000836">
    <property type="entry name" value="PRTase_dom"/>
</dbReference>
<evidence type="ECO:0000313" key="4">
    <source>
        <dbReference type="EMBL" id="SDU91467.1"/>
    </source>
</evidence>
<gene>
    <name evidence="4" type="ORF">SAMN04488544_1896</name>
</gene>
<evidence type="ECO:0000313" key="5">
    <source>
        <dbReference type="Proteomes" id="UP000198825"/>
    </source>
</evidence>
<feature type="domain" description="Phosphoribosyltransferase" evidence="3">
    <location>
        <begin position="236"/>
        <end position="274"/>
    </location>
</feature>
<dbReference type="Proteomes" id="UP000198825">
    <property type="component" value="Chromosome I"/>
</dbReference>
<keyword evidence="5" id="KW-1185">Reference proteome</keyword>
<evidence type="ECO:0000259" key="3">
    <source>
        <dbReference type="Pfam" id="PF00156"/>
    </source>
</evidence>
<dbReference type="EMBL" id="LT629799">
    <property type="protein sequence ID" value="SDU91467.1"/>
    <property type="molecule type" value="Genomic_DNA"/>
</dbReference>
<dbReference type="STRING" id="546874.SAMN04488544_1896"/>
<reference evidence="5" key="1">
    <citation type="submission" date="2016-10" db="EMBL/GenBank/DDBJ databases">
        <authorList>
            <person name="Varghese N."/>
            <person name="Submissions S."/>
        </authorList>
    </citation>
    <scope>NUCLEOTIDE SEQUENCE [LARGE SCALE GENOMIC DNA]</scope>
    <source>
        <strain evidence="5">DSM 21743</strain>
    </source>
</reference>
<proteinExistence type="inferred from homology"/>
<protein>
    <submittedName>
        <fullName evidence="4">Predicted amidophosphoribosyltransferases</fullName>
    </submittedName>
</protein>
<dbReference type="GO" id="GO:0016757">
    <property type="term" value="F:glycosyltransferase activity"/>
    <property type="evidence" value="ECO:0007669"/>
    <property type="project" value="UniProtKB-KW"/>
</dbReference>
<comment type="similarity">
    <text evidence="1">Belongs to the ComF/GntX family.</text>
</comment>
<dbReference type="PANTHER" id="PTHR47505:SF1">
    <property type="entry name" value="DNA UTILIZATION PROTEIN YHGH"/>
    <property type="match status" value="1"/>
</dbReference>
<keyword evidence="4" id="KW-0808">Transferase</keyword>
<dbReference type="InterPro" id="IPR029057">
    <property type="entry name" value="PRTase-like"/>
</dbReference>
<accession>A0A1H2MDV2</accession>
<dbReference type="AlphaFoldDB" id="A0A1H2MDV2"/>